<reference evidence="14" key="1">
    <citation type="submission" date="2016-10" db="EMBL/GenBank/DDBJ databases">
        <authorList>
            <person name="Varghese N."/>
        </authorList>
    </citation>
    <scope>NUCLEOTIDE SEQUENCE [LARGE SCALE GENOMIC DNA]</scope>
    <source>
        <strain evidence="14">DSM 24868</strain>
    </source>
</reference>
<keyword evidence="3" id="KW-0436">Ligase</keyword>
<keyword evidence="7" id="KW-0460">Magnesium</keyword>
<dbReference type="InterPro" id="IPR013221">
    <property type="entry name" value="Mur_ligase_cen"/>
</dbReference>
<feature type="domain" description="Mur ligase C-terminal" evidence="11">
    <location>
        <begin position="328"/>
        <end position="452"/>
    </location>
</feature>
<dbReference type="InterPro" id="IPR018109">
    <property type="entry name" value="Folylpolyglutamate_synth_CS"/>
</dbReference>
<dbReference type="GO" id="GO:0008841">
    <property type="term" value="F:dihydrofolate synthase activity"/>
    <property type="evidence" value="ECO:0007669"/>
    <property type="project" value="TreeGrafter"/>
</dbReference>
<dbReference type="PANTHER" id="PTHR11136:SF0">
    <property type="entry name" value="DIHYDROFOLATE SYNTHETASE-RELATED"/>
    <property type="match status" value="1"/>
</dbReference>
<evidence type="ECO:0000256" key="8">
    <source>
        <dbReference type="ARBA" id="ARBA00030592"/>
    </source>
</evidence>
<evidence type="ECO:0000256" key="3">
    <source>
        <dbReference type="ARBA" id="ARBA00022598"/>
    </source>
</evidence>
<evidence type="ECO:0000256" key="6">
    <source>
        <dbReference type="ARBA" id="ARBA00022840"/>
    </source>
</evidence>
<dbReference type="Pfam" id="PF02875">
    <property type="entry name" value="Mur_ligase_C"/>
    <property type="match status" value="1"/>
</dbReference>
<dbReference type="Pfam" id="PF08245">
    <property type="entry name" value="Mur_ligase_M"/>
    <property type="match status" value="1"/>
</dbReference>
<dbReference type="AlphaFoldDB" id="A0A1H6Z9U8"/>
<dbReference type="Gene3D" id="3.90.190.20">
    <property type="entry name" value="Mur ligase, C-terminal domain"/>
    <property type="match status" value="1"/>
</dbReference>
<dbReference type="GO" id="GO:0046872">
    <property type="term" value="F:metal ion binding"/>
    <property type="evidence" value="ECO:0007669"/>
    <property type="project" value="UniProtKB-KW"/>
</dbReference>
<dbReference type="EMBL" id="FNZI01000004">
    <property type="protein sequence ID" value="SEJ50251.1"/>
    <property type="molecule type" value="Genomic_DNA"/>
</dbReference>
<dbReference type="STRING" id="1043493.SAMN05421637_2041"/>
<comment type="catalytic activity">
    <reaction evidence="9">
        <text>(6S)-5,6,7,8-tetrahydrofolyl-(gamma-L-Glu)(n) + L-glutamate + ATP = (6S)-5,6,7,8-tetrahydrofolyl-(gamma-L-Glu)(n+1) + ADP + phosphate + H(+)</text>
        <dbReference type="Rhea" id="RHEA:10580"/>
        <dbReference type="Rhea" id="RHEA-COMP:14738"/>
        <dbReference type="Rhea" id="RHEA-COMP:14740"/>
        <dbReference type="ChEBI" id="CHEBI:15378"/>
        <dbReference type="ChEBI" id="CHEBI:29985"/>
        <dbReference type="ChEBI" id="CHEBI:30616"/>
        <dbReference type="ChEBI" id="CHEBI:43474"/>
        <dbReference type="ChEBI" id="CHEBI:141005"/>
        <dbReference type="ChEBI" id="CHEBI:456216"/>
        <dbReference type="EC" id="6.3.2.17"/>
    </reaction>
</comment>
<keyword evidence="14" id="KW-1185">Reference proteome</keyword>
<accession>A0A1H6Z9U8</accession>
<dbReference type="InterPro" id="IPR036565">
    <property type="entry name" value="Mur-like_cat_sf"/>
</dbReference>
<evidence type="ECO:0000256" key="5">
    <source>
        <dbReference type="ARBA" id="ARBA00022741"/>
    </source>
</evidence>
<feature type="domain" description="Mur ligase central" evidence="12">
    <location>
        <begin position="69"/>
        <end position="299"/>
    </location>
</feature>
<dbReference type="GO" id="GO:0005524">
    <property type="term" value="F:ATP binding"/>
    <property type="evidence" value="ECO:0007669"/>
    <property type="project" value="UniProtKB-KW"/>
</dbReference>
<dbReference type="PANTHER" id="PTHR11136">
    <property type="entry name" value="FOLYLPOLYGLUTAMATE SYNTHASE-RELATED"/>
    <property type="match status" value="1"/>
</dbReference>
<dbReference type="Gene3D" id="3.40.1190.10">
    <property type="entry name" value="Mur-like, catalytic domain"/>
    <property type="match status" value="1"/>
</dbReference>
<evidence type="ECO:0000256" key="2">
    <source>
        <dbReference type="ARBA" id="ARBA00013025"/>
    </source>
</evidence>
<evidence type="ECO:0000313" key="14">
    <source>
        <dbReference type="Proteomes" id="UP000183315"/>
    </source>
</evidence>
<evidence type="ECO:0000256" key="7">
    <source>
        <dbReference type="ARBA" id="ARBA00022842"/>
    </source>
</evidence>
<dbReference type="EC" id="6.3.2.17" evidence="2"/>
<gene>
    <name evidence="13" type="ORF">SAMN05421637_2041</name>
</gene>
<name>A0A1H6Z9U8_9MICO</name>
<dbReference type="InterPro" id="IPR004101">
    <property type="entry name" value="Mur_ligase_C"/>
</dbReference>
<dbReference type="Proteomes" id="UP000183315">
    <property type="component" value="Unassembled WGS sequence"/>
</dbReference>
<comment type="similarity">
    <text evidence="1">Belongs to the folylpolyglutamate synthase family.</text>
</comment>
<dbReference type="GO" id="GO:0004326">
    <property type="term" value="F:tetrahydrofolylpolyglutamate synthase activity"/>
    <property type="evidence" value="ECO:0007669"/>
    <property type="project" value="UniProtKB-EC"/>
</dbReference>
<evidence type="ECO:0000256" key="10">
    <source>
        <dbReference type="SAM" id="MobiDB-lite"/>
    </source>
</evidence>
<evidence type="ECO:0000259" key="12">
    <source>
        <dbReference type="Pfam" id="PF08245"/>
    </source>
</evidence>
<evidence type="ECO:0000256" key="4">
    <source>
        <dbReference type="ARBA" id="ARBA00022723"/>
    </source>
</evidence>
<evidence type="ECO:0000256" key="9">
    <source>
        <dbReference type="ARBA" id="ARBA00047493"/>
    </source>
</evidence>
<dbReference type="OrthoDB" id="9809356at2"/>
<feature type="region of interest" description="Disordered" evidence="10">
    <location>
        <begin position="482"/>
        <end position="512"/>
    </location>
</feature>
<keyword evidence="4" id="KW-0479">Metal-binding</keyword>
<dbReference type="InterPro" id="IPR001645">
    <property type="entry name" value="Folylpolyglutamate_synth"/>
</dbReference>
<dbReference type="eggNOG" id="COG0285">
    <property type="taxonomic scope" value="Bacteria"/>
</dbReference>
<dbReference type="InterPro" id="IPR036615">
    <property type="entry name" value="Mur_ligase_C_dom_sf"/>
</dbReference>
<proteinExistence type="inferred from homology"/>
<protein>
    <recommendedName>
        <fullName evidence="2">tetrahydrofolate synthase</fullName>
        <ecNumber evidence="2">6.3.2.17</ecNumber>
    </recommendedName>
    <alternativeName>
        <fullName evidence="8">Tetrahydrofolylpolyglutamate synthase</fullName>
    </alternativeName>
</protein>
<dbReference type="PROSITE" id="PS01011">
    <property type="entry name" value="FOLYLPOLYGLU_SYNT_1"/>
    <property type="match status" value="1"/>
</dbReference>
<evidence type="ECO:0000259" key="11">
    <source>
        <dbReference type="Pfam" id="PF02875"/>
    </source>
</evidence>
<keyword evidence="5" id="KW-0547">Nucleotide-binding</keyword>
<evidence type="ECO:0000313" key="13">
    <source>
        <dbReference type="EMBL" id="SEJ50251.1"/>
    </source>
</evidence>
<keyword evidence="6" id="KW-0067">ATP-binding</keyword>
<evidence type="ECO:0000256" key="1">
    <source>
        <dbReference type="ARBA" id="ARBA00008276"/>
    </source>
</evidence>
<sequence>MSTRSRAAQLLLVTTDVFPELSLAEAEREIDAHIFSRTPEADHEAKLLRVAQALSLLGDPQRSLDIIHVTGTNGKTSTSRMIESLLRAHGLSTGLFTSPHLTTLRERIMIDGAPLAQDALVRLWQQVAPVIHSVDQASLQRGGPRMSFFEVLTVLGFVAYADAKVDALVLEVGIGGLRDATNVADGRVAVLTPMARDHDKYFTGGLPGIAHEKSGIIKPGATVVSALQQDEAAQVIVAAAAHRGASVFWEGAHHSVAARRVVPGGQVVTLRTAARNYVDVFVPLHGEFQAQNALIALAATEAFMGDGVPRALSLPAVARGFAGATSPGRMEVVSAEPTVIVDAAHNPHGIAALADTLRETFTFDRLVGVVAVLADKDAGGILTGLADLIDEVVITQTRSHRAADAEDLAAHARLVFGPERVRVAASVPDAVQMATTLASEADGEAGVLIAGSITLVGEARRHLQATHLPVTVDARTVVDAADPADVPVEGSPTLPSERTQGDGAGEPGAIPA</sequence>
<dbReference type="SUPFAM" id="SSF53623">
    <property type="entry name" value="MurD-like peptide ligases, catalytic domain"/>
    <property type="match status" value="1"/>
</dbReference>
<dbReference type="GO" id="GO:0005737">
    <property type="term" value="C:cytoplasm"/>
    <property type="evidence" value="ECO:0007669"/>
    <property type="project" value="TreeGrafter"/>
</dbReference>
<dbReference type="NCBIfam" id="TIGR01499">
    <property type="entry name" value="folC"/>
    <property type="match status" value="1"/>
</dbReference>
<organism evidence="13 14">
    <name type="scientific">Demequina mangrovi</name>
    <dbReference type="NCBI Taxonomy" id="1043493"/>
    <lineage>
        <taxon>Bacteria</taxon>
        <taxon>Bacillati</taxon>
        <taxon>Actinomycetota</taxon>
        <taxon>Actinomycetes</taxon>
        <taxon>Micrococcales</taxon>
        <taxon>Demequinaceae</taxon>
        <taxon>Demequina</taxon>
    </lineage>
</organism>
<dbReference type="SUPFAM" id="SSF53244">
    <property type="entry name" value="MurD-like peptide ligases, peptide-binding domain"/>
    <property type="match status" value="1"/>
</dbReference>